<name>A0A9Q3HM43_9BASI</name>
<evidence type="ECO:0008006" key="3">
    <source>
        <dbReference type="Google" id="ProtNLM"/>
    </source>
</evidence>
<dbReference type="PANTHER" id="PTHR33064">
    <property type="entry name" value="POL PROTEIN"/>
    <property type="match status" value="1"/>
</dbReference>
<dbReference type="EMBL" id="AVOT02021572">
    <property type="protein sequence ID" value="MBW0510461.1"/>
    <property type="molecule type" value="Genomic_DNA"/>
</dbReference>
<dbReference type="PANTHER" id="PTHR33064:SF37">
    <property type="entry name" value="RIBONUCLEASE H"/>
    <property type="match status" value="1"/>
</dbReference>
<dbReference type="Gene3D" id="3.30.70.270">
    <property type="match status" value="1"/>
</dbReference>
<evidence type="ECO:0000313" key="1">
    <source>
        <dbReference type="EMBL" id="MBW0510461.1"/>
    </source>
</evidence>
<dbReference type="Proteomes" id="UP000765509">
    <property type="component" value="Unassembled WGS sequence"/>
</dbReference>
<accession>A0A9Q3HM43</accession>
<sequence>MTWILQEEIPEHLGIFIDDGGIQGPRSTYQHKKLKENPLIRRSVWEYAVKLEGILFSIEEAGLTISGSKFACCVPALDIVGHIVSLGGRKISKQKLNEIQNWPRPTTKKEARGFLGLCAYVRLFIKDFSQAAVPLRRLKREDVLRKWDEKCEEAFLKLRKIVEEINLKTFNYYQGSGKIKLAID</sequence>
<dbReference type="AlphaFoldDB" id="A0A9Q3HM43"/>
<proteinExistence type="predicted"/>
<evidence type="ECO:0000313" key="2">
    <source>
        <dbReference type="Proteomes" id="UP000765509"/>
    </source>
</evidence>
<dbReference type="OrthoDB" id="2505957at2759"/>
<dbReference type="InterPro" id="IPR043502">
    <property type="entry name" value="DNA/RNA_pol_sf"/>
</dbReference>
<dbReference type="SUPFAM" id="SSF56672">
    <property type="entry name" value="DNA/RNA polymerases"/>
    <property type="match status" value="1"/>
</dbReference>
<dbReference type="InterPro" id="IPR051320">
    <property type="entry name" value="Viral_Replic_Matur_Polypro"/>
</dbReference>
<reference evidence="1" key="1">
    <citation type="submission" date="2021-03" db="EMBL/GenBank/DDBJ databases">
        <title>Draft genome sequence of rust myrtle Austropuccinia psidii MF-1, a brazilian biotype.</title>
        <authorList>
            <person name="Quecine M.C."/>
            <person name="Pachon D.M.R."/>
            <person name="Bonatelli M.L."/>
            <person name="Correr F.H."/>
            <person name="Franceschini L.M."/>
            <person name="Leite T.F."/>
            <person name="Margarido G.R.A."/>
            <person name="Almeida C.A."/>
            <person name="Ferrarezi J.A."/>
            <person name="Labate C.A."/>
        </authorList>
    </citation>
    <scope>NUCLEOTIDE SEQUENCE</scope>
    <source>
        <strain evidence="1">MF-1</strain>
    </source>
</reference>
<organism evidence="1 2">
    <name type="scientific">Austropuccinia psidii MF-1</name>
    <dbReference type="NCBI Taxonomy" id="1389203"/>
    <lineage>
        <taxon>Eukaryota</taxon>
        <taxon>Fungi</taxon>
        <taxon>Dikarya</taxon>
        <taxon>Basidiomycota</taxon>
        <taxon>Pucciniomycotina</taxon>
        <taxon>Pucciniomycetes</taxon>
        <taxon>Pucciniales</taxon>
        <taxon>Sphaerophragmiaceae</taxon>
        <taxon>Austropuccinia</taxon>
    </lineage>
</organism>
<protein>
    <recommendedName>
        <fullName evidence="3">Reverse transcriptase/retrotransposon-derived protein RNase H-like domain-containing protein</fullName>
    </recommendedName>
</protein>
<gene>
    <name evidence="1" type="ORF">O181_050176</name>
</gene>
<keyword evidence="2" id="KW-1185">Reference proteome</keyword>
<dbReference type="FunFam" id="3.30.70.270:FF:000020">
    <property type="entry name" value="Transposon Tf2-6 polyprotein-like Protein"/>
    <property type="match status" value="1"/>
</dbReference>
<comment type="caution">
    <text evidence="1">The sequence shown here is derived from an EMBL/GenBank/DDBJ whole genome shotgun (WGS) entry which is preliminary data.</text>
</comment>
<dbReference type="InterPro" id="IPR043128">
    <property type="entry name" value="Rev_trsase/Diguanyl_cyclase"/>
</dbReference>